<keyword evidence="1" id="KW-0677">Repeat</keyword>
<name>A0A1B7LCA6_9FIRM</name>
<accession>A0A1B7LCA6</accession>
<comment type="caution">
    <text evidence="4">The sequence shown here is derived from an EMBL/GenBank/DDBJ whole genome shotgun (WGS) entry which is preliminary data.</text>
</comment>
<dbReference type="InterPro" id="IPR001119">
    <property type="entry name" value="SLH_dom"/>
</dbReference>
<gene>
    <name evidence="4" type="ORF">A6M21_13715</name>
</gene>
<keyword evidence="2" id="KW-0732">Signal</keyword>
<dbReference type="RefSeq" id="WP_066669916.1">
    <property type="nucleotide sequence ID" value="NZ_LYVF01000179.1"/>
</dbReference>
<dbReference type="PROSITE" id="PS51272">
    <property type="entry name" value="SLH"/>
    <property type="match status" value="3"/>
</dbReference>
<dbReference type="OrthoDB" id="2065578at2"/>
<dbReference type="InterPro" id="IPR051465">
    <property type="entry name" value="Cell_Envelope_Struct_Comp"/>
</dbReference>
<sequence>MKRLLYHFVVFCLAFVFLAAPAAFAQPGPPPGHFTDINGYWAQSQIVRLAALNIFRGFPDGTFRPENPVTQLEAVVLIVRAGDFKTGPPPRTGAAGGGGQWPKVPWGQYDFNLAAEKQFIPADLLNAFSPDKPITRAQLAAILTRAFYLPRPGVAAPPPGAGTAPAWPAFKDLEQAPAAYRADIQAAAAAGVMTGYPGDTFRPNQPLTRAEMAAALSTLLDLGWVKVPPGRLLTGWVSRLTSGHGRQEMELTSLTGVQKFQLPDGAQFFADGKVSAAAGALNHQVEVVLNGSRQPAFINILQARSNPAPDSWYRASVKSVDLGKDNLLVVNDLNCVDHILHLSSGAVVEGRNVRQGFKSLREGDFVNVYLSGEKVVKVDLLETKTAGGTVGSIINGRLYLQGVKASAGRPAWFNHYDYARLVDKDGVRTGGVNPGDQVQVTYLDPDPKGIDDEIPLQIKVLSTARQH</sequence>
<organism evidence="4 5">
    <name type="scientific">Desulfotomaculum copahuensis</name>
    <dbReference type="NCBI Taxonomy" id="1838280"/>
    <lineage>
        <taxon>Bacteria</taxon>
        <taxon>Bacillati</taxon>
        <taxon>Bacillota</taxon>
        <taxon>Clostridia</taxon>
        <taxon>Eubacteriales</taxon>
        <taxon>Desulfotomaculaceae</taxon>
        <taxon>Desulfotomaculum</taxon>
    </lineage>
</organism>
<evidence type="ECO:0000313" key="5">
    <source>
        <dbReference type="Proteomes" id="UP000078532"/>
    </source>
</evidence>
<evidence type="ECO:0000256" key="2">
    <source>
        <dbReference type="SAM" id="SignalP"/>
    </source>
</evidence>
<reference evidence="4 5" key="1">
    <citation type="submission" date="2016-04" db="EMBL/GenBank/DDBJ databases">
        <authorList>
            <person name="Evans L.H."/>
            <person name="Alamgir A."/>
            <person name="Owens N."/>
            <person name="Weber N.D."/>
            <person name="Virtaneva K."/>
            <person name="Barbian K."/>
            <person name="Babar A."/>
            <person name="Rosenke K."/>
        </authorList>
    </citation>
    <scope>NUCLEOTIDE SEQUENCE [LARGE SCALE GENOMIC DNA]</scope>
    <source>
        <strain evidence="4 5">LMa1</strain>
    </source>
</reference>
<dbReference type="Proteomes" id="UP000078532">
    <property type="component" value="Unassembled WGS sequence"/>
</dbReference>
<dbReference type="Pfam" id="PF00395">
    <property type="entry name" value="SLH"/>
    <property type="match status" value="2"/>
</dbReference>
<feature type="domain" description="SLH" evidence="3">
    <location>
        <begin position="94"/>
        <end position="157"/>
    </location>
</feature>
<feature type="chain" id="PRO_5008596894" description="SLH domain-containing protein" evidence="2">
    <location>
        <begin position="26"/>
        <end position="467"/>
    </location>
</feature>
<dbReference type="AlphaFoldDB" id="A0A1B7LCA6"/>
<proteinExistence type="predicted"/>
<dbReference type="EMBL" id="LYVF01000179">
    <property type="protein sequence ID" value="OAT80343.1"/>
    <property type="molecule type" value="Genomic_DNA"/>
</dbReference>
<feature type="domain" description="SLH" evidence="3">
    <location>
        <begin position="29"/>
        <end position="92"/>
    </location>
</feature>
<protein>
    <recommendedName>
        <fullName evidence="3">SLH domain-containing protein</fullName>
    </recommendedName>
</protein>
<evidence type="ECO:0000259" key="3">
    <source>
        <dbReference type="PROSITE" id="PS51272"/>
    </source>
</evidence>
<dbReference type="PANTHER" id="PTHR43308">
    <property type="entry name" value="OUTER MEMBRANE PROTEIN ALPHA-RELATED"/>
    <property type="match status" value="1"/>
</dbReference>
<evidence type="ECO:0000256" key="1">
    <source>
        <dbReference type="ARBA" id="ARBA00022737"/>
    </source>
</evidence>
<feature type="signal peptide" evidence="2">
    <location>
        <begin position="1"/>
        <end position="25"/>
    </location>
</feature>
<keyword evidence="5" id="KW-1185">Reference proteome</keyword>
<feature type="domain" description="SLH" evidence="3">
    <location>
        <begin position="167"/>
        <end position="230"/>
    </location>
</feature>
<evidence type="ECO:0000313" key="4">
    <source>
        <dbReference type="EMBL" id="OAT80343.1"/>
    </source>
</evidence>
<dbReference type="STRING" id="1838280.A6M21_13715"/>